<sequence>MAYTLHRLAAGSYDLAHDDAIIGSVVREVSPSGNVKGWHVELLDDVPTVLRPHPFTRSEHRFDTLEAALAWLGDAAVDERD</sequence>
<dbReference type="RefSeq" id="WP_238247160.1">
    <property type="nucleotide sequence ID" value="NZ_BPQP01000149.1"/>
</dbReference>
<organism evidence="1 2">
    <name type="scientific">Methylobacterium iners</name>
    <dbReference type="NCBI Taxonomy" id="418707"/>
    <lineage>
        <taxon>Bacteria</taxon>
        <taxon>Pseudomonadati</taxon>
        <taxon>Pseudomonadota</taxon>
        <taxon>Alphaproteobacteria</taxon>
        <taxon>Hyphomicrobiales</taxon>
        <taxon>Methylobacteriaceae</taxon>
        <taxon>Methylobacterium</taxon>
    </lineage>
</organism>
<gene>
    <name evidence="1" type="ORF">OCOJLMKI_5266</name>
</gene>
<evidence type="ECO:0000313" key="1">
    <source>
        <dbReference type="EMBL" id="GJD98027.1"/>
    </source>
</evidence>
<dbReference type="Proteomes" id="UP001055125">
    <property type="component" value="Unassembled WGS sequence"/>
</dbReference>
<comment type="caution">
    <text evidence="1">The sequence shown here is derived from an EMBL/GenBank/DDBJ whole genome shotgun (WGS) entry which is preliminary data.</text>
</comment>
<keyword evidence="2" id="KW-1185">Reference proteome</keyword>
<dbReference type="EMBL" id="BPQP01000149">
    <property type="protein sequence ID" value="GJD98027.1"/>
    <property type="molecule type" value="Genomic_DNA"/>
</dbReference>
<proteinExistence type="predicted"/>
<accession>A0ABQ4S7C9</accession>
<evidence type="ECO:0000313" key="2">
    <source>
        <dbReference type="Proteomes" id="UP001055125"/>
    </source>
</evidence>
<reference evidence="1" key="1">
    <citation type="journal article" date="2021" name="Front. Microbiol.">
        <title>Comprehensive Comparative Genomics and Phenotyping of Methylobacterium Species.</title>
        <authorList>
            <person name="Alessa O."/>
            <person name="Ogura Y."/>
            <person name="Fujitani Y."/>
            <person name="Takami H."/>
            <person name="Hayashi T."/>
            <person name="Sahin N."/>
            <person name="Tani A."/>
        </authorList>
    </citation>
    <scope>NUCLEOTIDE SEQUENCE</scope>
    <source>
        <strain evidence="1">DSM 19015</strain>
    </source>
</reference>
<protein>
    <submittedName>
        <fullName evidence="1">Uncharacterized protein</fullName>
    </submittedName>
</protein>
<name>A0ABQ4S7C9_9HYPH</name>
<reference evidence="1" key="2">
    <citation type="submission" date="2021-08" db="EMBL/GenBank/DDBJ databases">
        <authorList>
            <person name="Tani A."/>
            <person name="Ola A."/>
            <person name="Ogura Y."/>
            <person name="Katsura K."/>
            <person name="Hayashi T."/>
        </authorList>
    </citation>
    <scope>NUCLEOTIDE SEQUENCE</scope>
    <source>
        <strain evidence="1">DSM 19015</strain>
    </source>
</reference>